<dbReference type="InterPro" id="IPR038063">
    <property type="entry name" value="Transpep_catalytic_dom"/>
</dbReference>
<dbReference type="GO" id="GO:0016740">
    <property type="term" value="F:transferase activity"/>
    <property type="evidence" value="ECO:0007669"/>
    <property type="project" value="UniProtKB-KW"/>
</dbReference>
<evidence type="ECO:0000313" key="9">
    <source>
        <dbReference type="EMBL" id="PIT95244.1"/>
    </source>
</evidence>
<evidence type="ECO:0000259" key="8">
    <source>
        <dbReference type="PROSITE" id="PS52029"/>
    </source>
</evidence>
<dbReference type="GO" id="GO:0008360">
    <property type="term" value="P:regulation of cell shape"/>
    <property type="evidence" value="ECO:0007669"/>
    <property type="project" value="UniProtKB-UniRule"/>
</dbReference>
<dbReference type="GO" id="GO:0005576">
    <property type="term" value="C:extracellular region"/>
    <property type="evidence" value="ECO:0007669"/>
    <property type="project" value="TreeGrafter"/>
</dbReference>
<gene>
    <name evidence="9" type="ORF">COT98_00590</name>
</gene>
<protein>
    <recommendedName>
        <fullName evidence="8">L,D-TPase catalytic domain-containing protein</fullName>
    </recommendedName>
</protein>
<comment type="caution">
    <text evidence="9">The sequence shown here is derived from an EMBL/GenBank/DDBJ whole genome shotgun (WGS) entry which is preliminary data.</text>
</comment>
<dbReference type="CDD" id="cd16913">
    <property type="entry name" value="YkuD_like"/>
    <property type="match status" value="1"/>
</dbReference>
<feature type="active site" description="Nucleophile" evidence="6">
    <location>
        <position position="348"/>
    </location>
</feature>
<evidence type="ECO:0000256" key="5">
    <source>
        <dbReference type="ARBA" id="ARBA00023316"/>
    </source>
</evidence>
<dbReference type="GO" id="GO:0018104">
    <property type="term" value="P:peptidoglycan-protein cross-linking"/>
    <property type="evidence" value="ECO:0007669"/>
    <property type="project" value="TreeGrafter"/>
</dbReference>
<dbReference type="AlphaFoldDB" id="A0A2M6WR67"/>
<dbReference type="GO" id="GO:0071555">
    <property type="term" value="P:cell wall organization"/>
    <property type="evidence" value="ECO:0007669"/>
    <property type="project" value="UniProtKB-UniRule"/>
</dbReference>
<name>A0A2M6WR67_9BACT</name>
<dbReference type="PROSITE" id="PS52029">
    <property type="entry name" value="LD_TPASE"/>
    <property type="match status" value="1"/>
</dbReference>
<comment type="pathway">
    <text evidence="1 6">Cell wall biogenesis; peptidoglycan biosynthesis.</text>
</comment>
<evidence type="ECO:0000256" key="1">
    <source>
        <dbReference type="ARBA" id="ARBA00004752"/>
    </source>
</evidence>
<feature type="chain" id="PRO_5014850512" description="L,D-TPase catalytic domain-containing protein" evidence="7">
    <location>
        <begin position="24"/>
        <end position="388"/>
    </location>
</feature>
<dbReference type="InterPro" id="IPR050979">
    <property type="entry name" value="LD-transpeptidase"/>
</dbReference>
<accession>A0A2M6WR67</accession>
<dbReference type="PANTHER" id="PTHR30582:SF2">
    <property type="entry name" value="L,D-TRANSPEPTIDASE YCIB-RELATED"/>
    <property type="match status" value="1"/>
</dbReference>
<evidence type="ECO:0000256" key="6">
    <source>
        <dbReference type="PROSITE-ProRule" id="PRU01373"/>
    </source>
</evidence>
<keyword evidence="7" id="KW-0732">Signal</keyword>
<feature type="domain" description="L,D-TPase catalytic" evidence="8">
    <location>
        <begin position="253"/>
        <end position="378"/>
    </location>
</feature>
<evidence type="ECO:0000256" key="2">
    <source>
        <dbReference type="ARBA" id="ARBA00022679"/>
    </source>
</evidence>
<dbReference type="Gene3D" id="2.40.440.10">
    <property type="entry name" value="L,D-transpeptidase catalytic domain-like"/>
    <property type="match status" value="1"/>
</dbReference>
<feature type="signal peptide" evidence="7">
    <location>
        <begin position="1"/>
        <end position="23"/>
    </location>
</feature>
<keyword evidence="4 6" id="KW-0573">Peptidoglycan synthesis</keyword>
<dbReference type="EMBL" id="PFAQ01000011">
    <property type="protein sequence ID" value="PIT95244.1"/>
    <property type="molecule type" value="Genomic_DNA"/>
</dbReference>
<evidence type="ECO:0000313" key="10">
    <source>
        <dbReference type="Proteomes" id="UP000228900"/>
    </source>
</evidence>
<dbReference type="Proteomes" id="UP000228900">
    <property type="component" value="Unassembled WGS sequence"/>
</dbReference>
<organism evidence="9 10">
    <name type="scientific">Candidatus Falkowbacteria bacterium CG10_big_fil_rev_8_21_14_0_10_39_9</name>
    <dbReference type="NCBI Taxonomy" id="1974566"/>
    <lineage>
        <taxon>Bacteria</taxon>
        <taxon>Candidatus Falkowiibacteriota</taxon>
    </lineage>
</organism>
<reference evidence="10" key="1">
    <citation type="submission" date="2017-09" db="EMBL/GenBank/DDBJ databases">
        <title>Depth-based differentiation of microbial function through sediment-hosted aquifers and enrichment of novel symbionts in the deep terrestrial subsurface.</title>
        <authorList>
            <person name="Probst A.J."/>
            <person name="Ladd B."/>
            <person name="Jarett J.K."/>
            <person name="Geller-Mcgrath D.E."/>
            <person name="Sieber C.M.K."/>
            <person name="Emerson J.B."/>
            <person name="Anantharaman K."/>
            <person name="Thomas B.C."/>
            <person name="Malmstrom R."/>
            <person name="Stieglmeier M."/>
            <person name="Klingl A."/>
            <person name="Woyke T."/>
            <person name="Ryan C.M."/>
            <person name="Banfield J.F."/>
        </authorList>
    </citation>
    <scope>NUCLEOTIDE SEQUENCE [LARGE SCALE GENOMIC DNA]</scope>
</reference>
<dbReference type="Pfam" id="PF03734">
    <property type="entry name" value="YkuD"/>
    <property type="match status" value="1"/>
</dbReference>
<dbReference type="UniPathway" id="UPA00219"/>
<evidence type="ECO:0000256" key="7">
    <source>
        <dbReference type="SAM" id="SignalP"/>
    </source>
</evidence>
<sequence length="388" mass="43161">MNSFKVSLIIASLALFLAVPAFAFPEDNLSSRLNGRILLDVDNKGEAWYVYPGDFHRYYLGSPADAYILMRHLSLGVSNDNFTKIVSSTPDRFKGLILLKPEDVGKAHYVNPVDKTLMYLATSSDAFALMRQVGLGISGSDLKTIPVGKIILNDAGQEINREWQYLGWWGKVNVNYVPALSEPKTNAKRLGSFFVTSRVKVLAVKKGDGQIWYQVDGGRYPGAYVNSLFVSAIAQPAPEKNITIPIKVKAGDYWVDVNIAKKTLALYQNNQVVMMTYIAPGNRETPTIVGSYNVWLKLKKTRMTGAPPIATHVYDLPNAPWVMYYKGSYSIHGTYWHDEFGSQKSSGCTNMTQGDSKYLFYLTNPQIGNLESLRSTVANPGVVVNNHY</sequence>
<dbReference type="GO" id="GO:0071972">
    <property type="term" value="F:peptidoglycan L,D-transpeptidase activity"/>
    <property type="evidence" value="ECO:0007669"/>
    <property type="project" value="TreeGrafter"/>
</dbReference>
<evidence type="ECO:0000256" key="4">
    <source>
        <dbReference type="ARBA" id="ARBA00022984"/>
    </source>
</evidence>
<dbReference type="PANTHER" id="PTHR30582">
    <property type="entry name" value="L,D-TRANSPEPTIDASE"/>
    <property type="match status" value="1"/>
</dbReference>
<evidence type="ECO:0000256" key="3">
    <source>
        <dbReference type="ARBA" id="ARBA00022960"/>
    </source>
</evidence>
<feature type="active site" description="Proton donor/acceptor" evidence="6">
    <location>
        <position position="332"/>
    </location>
</feature>
<dbReference type="SUPFAM" id="SSF141523">
    <property type="entry name" value="L,D-transpeptidase catalytic domain-like"/>
    <property type="match status" value="1"/>
</dbReference>
<dbReference type="InterPro" id="IPR005490">
    <property type="entry name" value="LD_TPept_cat_dom"/>
</dbReference>
<keyword evidence="3 6" id="KW-0133">Cell shape</keyword>
<keyword evidence="2" id="KW-0808">Transferase</keyword>
<keyword evidence="5 6" id="KW-0961">Cell wall biogenesis/degradation</keyword>
<proteinExistence type="predicted"/>